<evidence type="ECO:0000313" key="2">
    <source>
        <dbReference type="Proteomes" id="UP000276133"/>
    </source>
</evidence>
<dbReference type="Proteomes" id="UP000276133">
    <property type="component" value="Unassembled WGS sequence"/>
</dbReference>
<protein>
    <submittedName>
        <fullName evidence="1">Uncharacterized protein</fullName>
    </submittedName>
</protein>
<reference evidence="1 2" key="1">
    <citation type="journal article" date="2018" name="Sci. Rep.">
        <title>Genomic signatures of local adaptation to the degree of environmental predictability in rotifers.</title>
        <authorList>
            <person name="Franch-Gras L."/>
            <person name="Hahn C."/>
            <person name="Garcia-Roger E.M."/>
            <person name="Carmona M.J."/>
            <person name="Serra M."/>
            <person name="Gomez A."/>
        </authorList>
    </citation>
    <scope>NUCLEOTIDE SEQUENCE [LARGE SCALE GENOMIC DNA]</scope>
    <source>
        <strain evidence="1">HYR1</strain>
    </source>
</reference>
<sequence length="80" mass="9693">MLKLCDQNYVNKWFKSNEQDCLTVYNTHGFDPNNVLPRYLEFTIFYKIESNEQKKINYSVFCYNKGRIYILLKLLLIRSV</sequence>
<organism evidence="1 2">
    <name type="scientific">Brachionus plicatilis</name>
    <name type="common">Marine rotifer</name>
    <name type="synonym">Brachionus muelleri</name>
    <dbReference type="NCBI Taxonomy" id="10195"/>
    <lineage>
        <taxon>Eukaryota</taxon>
        <taxon>Metazoa</taxon>
        <taxon>Spiralia</taxon>
        <taxon>Gnathifera</taxon>
        <taxon>Rotifera</taxon>
        <taxon>Eurotatoria</taxon>
        <taxon>Monogononta</taxon>
        <taxon>Pseudotrocha</taxon>
        <taxon>Ploima</taxon>
        <taxon>Brachionidae</taxon>
        <taxon>Brachionus</taxon>
    </lineage>
</organism>
<dbReference type="AlphaFoldDB" id="A0A3M7QQU8"/>
<keyword evidence="2" id="KW-1185">Reference proteome</keyword>
<name>A0A3M7QQU8_BRAPC</name>
<evidence type="ECO:0000313" key="1">
    <source>
        <dbReference type="EMBL" id="RNA13345.1"/>
    </source>
</evidence>
<comment type="caution">
    <text evidence="1">The sequence shown here is derived from an EMBL/GenBank/DDBJ whole genome shotgun (WGS) entry which is preliminary data.</text>
</comment>
<proteinExistence type="predicted"/>
<gene>
    <name evidence="1" type="ORF">BpHYR1_046498</name>
</gene>
<accession>A0A3M7QQU8</accession>
<dbReference type="EMBL" id="REGN01005438">
    <property type="protein sequence ID" value="RNA13345.1"/>
    <property type="molecule type" value="Genomic_DNA"/>
</dbReference>